<evidence type="ECO:0000313" key="1">
    <source>
        <dbReference type="EMBL" id="ATL69967.1"/>
    </source>
</evidence>
<proteinExistence type="predicted"/>
<sequence length="187" mass="20868">MSHFDGFDDFLGFLDLFDRNSAADRWIGTVTTPGRFSIIRRHLRIIARVYIDSGKRSVRGIVHDITGLQPPPPPHLDSATLAGCPISPTHALARIDLRTCLINRWLCPVSGPLEPWTSQNPDIDDNGLAAIARCCAELRQGATNATADLRIRFVETHPWLPVHSEWSALRGTRRPQAIIDFTTEDQP</sequence>
<dbReference type="Proteomes" id="UP000221961">
    <property type="component" value="Chromosome"/>
</dbReference>
<evidence type="ECO:0000313" key="2">
    <source>
        <dbReference type="Proteomes" id="UP000221961"/>
    </source>
</evidence>
<dbReference type="RefSeq" id="WP_098696970.1">
    <property type="nucleotide sequence ID" value="NZ_CP023778.1"/>
</dbReference>
<protein>
    <submittedName>
        <fullName evidence="1">Uncharacterized protein</fullName>
    </submittedName>
</protein>
<dbReference type="KEGG" id="ntp:CRH09_31085"/>
<accession>A0A291RRK1</accession>
<name>A0A291RRK1_9NOCA</name>
<gene>
    <name evidence="1" type="ORF">CRH09_31085</name>
</gene>
<dbReference type="GeneID" id="88363824"/>
<dbReference type="AlphaFoldDB" id="A0A291RRK1"/>
<organism evidence="1 2">
    <name type="scientific">Nocardia terpenica</name>
    <dbReference type="NCBI Taxonomy" id="455432"/>
    <lineage>
        <taxon>Bacteria</taxon>
        <taxon>Bacillati</taxon>
        <taxon>Actinomycetota</taxon>
        <taxon>Actinomycetes</taxon>
        <taxon>Mycobacteriales</taxon>
        <taxon>Nocardiaceae</taxon>
        <taxon>Nocardia</taxon>
    </lineage>
</organism>
<reference evidence="1 2" key="1">
    <citation type="submission" date="2017-10" db="EMBL/GenBank/DDBJ databases">
        <title>Comparative genomics between pathogenic Norcardia.</title>
        <authorList>
            <person name="Zeng L."/>
        </authorList>
    </citation>
    <scope>NUCLEOTIDE SEQUENCE [LARGE SCALE GENOMIC DNA]</scope>
    <source>
        <strain evidence="1 2">NC_YFY_NT001</strain>
    </source>
</reference>
<dbReference type="EMBL" id="CP023778">
    <property type="protein sequence ID" value="ATL69967.1"/>
    <property type="molecule type" value="Genomic_DNA"/>
</dbReference>